<name>A0AAE3P0Q7_9BACT</name>
<evidence type="ECO:0000313" key="2">
    <source>
        <dbReference type="Proteomes" id="UP001144110"/>
    </source>
</evidence>
<sequence>MIKNFLKNKFNSKIFSFFLTLFFLFTASLYAKKLDLLNIKNWVLIGENKRGEKLFYEKNSLKNYPELKLSLTLLYLPSDEIAQRCEEYWMNWFLMNEYREVMWSGIPKEEKAKCKSLKYGIYTWQIDCKKRNFREMDFVWYNNKGIPVYTRKNVGISFLFIPEDLVKTLFDKFCKH</sequence>
<comment type="caution">
    <text evidence="1">The sequence shown here is derived from an EMBL/GenBank/DDBJ whole genome shotgun (WGS) entry which is preliminary data.</text>
</comment>
<reference evidence="1" key="1">
    <citation type="submission" date="2022-11" db="EMBL/GenBank/DDBJ databases">
        <title>Candidatus Alkanophaga archaea from heated hydrothermal vent sediment oxidize petroleum alkanes.</title>
        <authorList>
            <person name="Zehnle H."/>
            <person name="Laso-Perez R."/>
            <person name="Lipp J."/>
            <person name="Teske A."/>
            <person name="Wegener G."/>
        </authorList>
    </citation>
    <scope>NUCLEOTIDE SEQUENCE</scope>
    <source>
        <strain evidence="1">MCA70</strain>
    </source>
</reference>
<dbReference type="AlphaFoldDB" id="A0AAE3P0Q7"/>
<protein>
    <submittedName>
        <fullName evidence="1">Uncharacterized protein</fullName>
    </submittedName>
</protein>
<accession>A0AAE3P0Q7</accession>
<dbReference type="Proteomes" id="UP001144110">
    <property type="component" value="Unassembled WGS sequence"/>
</dbReference>
<proteinExistence type="predicted"/>
<gene>
    <name evidence="1" type="ORF">OD816_001072</name>
</gene>
<organism evidence="1 2">
    <name type="scientific">Candidatus Thermodesulfobacterium syntrophicum</name>
    <dbReference type="NCBI Taxonomy" id="3060442"/>
    <lineage>
        <taxon>Bacteria</taxon>
        <taxon>Pseudomonadati</taxon>
        <taxon>Thermodesulfobacteriota</taxon>
        <taxon>Thermodesulfobacteria</taxon>
        <taxon>Thermodesulfobacteriales</taxon>
        <taxon>Thermodesulfobacteriaceae</taxon>
        <taxon>Thermodesulfobacterium</taxon>
    </lineage>
</organism>
<evidence type="ECO:0000313" key="1">
    <source>
        <dbReference type="EMBL" id="MDF2953827.1"/>
    </source>
</evidence>
<dbReference type="EMBL" id="JAPHEG010000004">
    <property type="protein sequence ID" value="MDF2953827.1"/>
    <property type="molecule type" value="Genomic_DNA"/>
</dbReference>